<dbReference type="EMBL" id="BSXV01000114">
    <property type="protein sequence ID" value="GME87559.1"/>
    <property type="molecule type" value="Genomic_DNA"/>
</dbReference>
<accession>A0ACB5TFW6</accession>
<evidence type="ECO:0000313" key="2">
    <source>
        <dbReference type="Proteomes" id="UP001165101"/>
    </source>
</evidence>
<sequence length="547" mass="60851">MTSWQEIAKAKRESVLNSIPKEWILDTIPTPEECPNANIFLDGYLPDKENAITHSTALGLVNKILNKELTSYEITKAFCHRTAILHQLTNCCSEIFFERGYKKAKELDEYFAKTGKLVGKFHGIPISLKDQFNLEGIDSAIGYVSLLNKPKKLEDTSKLAIILENSGCVFFCKSTTPMAMMADVTNSNIYGETVNSLNRKLSCGGSSGGEGAIVGGRGALIGFGTDIGGSIRTPSAFQGIYGLRGSSNRLPYCKISNSFEFQPVLSSVVGPMCQDLNDLKEITKLIVDSKPWLVDPRVPPIEWRESSLASRGKLSFGVMKWNKINHPHPPVVRTMELVVESLKSKGHEVIEWDPPVSTIELSQVAFDVFGSDGYEEVVELCAQSGEPIVPEILAIAKESDLPKGCDNLHDHWDQARRRYEYQQIIDNYWQETVGRTSTGRPIDGLITPVWDCCSFKTKDVSNYIGDYVAPINVLDYTVCIAPVTKVDKNIDVVDNSFEFLSEQDKNIHDLYDPELYDGTPSSVQVIAPRYQEETAIELCKIVMECCT</sequence>
<gene>
    <name evidence="1" type="ORF">Cboi01_000043800</name>
</gene>
<comment type="caution">
    <text evidence="1">The sequence shown here is derived from an EMBL/GenBank/DDBJ whole genome shotgun (WGS) entry which is preliminary data.</text>
</comment>
<reference evidence="1" key="1">
    <citation type="submission" date="2023-04" db="EMBL/GenBank/DDBJ databases">
        <title>Candida boidinii NBRC 1967.</title>
        <authorList>
            <person name="Ichikawa N."/>
            <person name="Sato H."/>
            <person name="Tonouchi N."/>
        </authorList>
    </citation>
    <scope>NUCLEOTIDE SEQUENCE</scope>
    <source>
        <strain evidence="1">NBRC 1967</strain>
    </source>
</reference>
<name>A0ACB5TFW6_CANBO</name>
<keyword evidence="2" id="KW-1185">Reference proteome</keyword>
<dbReference type="Proteomes" id="UP001165101">
    <property type="component" value="Unassembled WGS sequence"/>
</dbReference>
<protein>
    <submittedName>
        <fullName evidence="1">Unnamed protein product</fullName>
    </submittedName>
</protein>
<proteinExistence type="predicted"/>
<evidence type="ECO:0000313" key="1">
    <source>
        <dbReference type="EMBL" id="GME87559.1"/>
    </source>
</evidence>
<organism evidence="1 2">
    <name type="scientific">Candida boidinii</name>
    <name type="common">Yeast</name>
    <dbReference type="NCBI Taxonomy" id="5477"/>
    <lineage>
        <taxon>Eukaryota</taxon>
        <taxon>Fungi</taxon>
        <taxon>Dikarya</taxon>
        <taxon>Ascomycota</taxon>
        <taxon>Saccharomycotina</taxon>
        <taxon>Pichiomycetes</taxon>
        <taxon>Pichiales</taxon>
        <taxon>Pichiaceae</taxon>
        <taxon>Ogataea</taxon>
        <taxon>Ogataea/Candida clade</taxon>
    </lineage>
</organism>